<sequence>MTVVVVDMIDENALPAVKEVAVVEISGVLETPEAPEDEVVV</sequence>
<name>A0ACA9SEM7_9GLOM</name>
<protein>
    <submittedName>
        <fullName evidence="1">24545_t:CDS:1</fullName>
    </submittedName>
</protein>
<dbReference type="Proteomes" id="UP000789920">
    <property type="component" value="Unassembled WGS sequence"/>
</dbReference>
<proteinExistence type="predicted"/>
<gene>
    <name evidence="1" type="ORF">RPERSI_LOCUS29817</name>
</gene>
<keyword evidence="2" id="KW-1185">Reference proteome</keyword>
<reference evidence="1" key="1">
    <citation type="submission" date="2021-06" db="EMBL/GenBank/DDBJ databases">
        <authorList>
            <person name="Kallberg Y."/>
            <person name="Tangrot J."/>
            <person name="Rosling A."/>
        </authorList>
    </citation>
    <scope>NUCLEOTIDE SEQUENCE</scope>
    <source>
        <strain evidence="1">MA461A</strain>
    </source>
</reference>
<feature type="non-terminal residue" evidence="1">
    <location>
        <position position="41"/>
    </location>
</feature>
<accession>A0ACA9SEM7</accession>
<evidence type="ECO:0000313" key="2">
    <source>
        <dbReference type="Proteomes" id="UP000789920"/>
    </source>
</evidence>
<organism evidence="1 2">
    <name type="scientific">Racocetra persica</name>
    <dbReference type="NCBI Taxonomy" id="160502"/>
    <lineage>
        <taxon>Eukaryota</taxon>
        <taxon>Fungi</taxon>
        <taxon>Fungi incertae sedis</taxon>
        <taxon>Mucoromycota</taxon>
        <taxon>Glomeromycotina</taxon>
        <taxon>Glomeromycetes</taxon>
        <taxon>Diversisporales</taxon>
        <taxon>Gigasporaceae</taxon>
        <taxon>Racocetra</taxon>
    </lineage>
</organism>
<comment type="caution">
    <text evidence="1">The sequence shown here is derived from an EMBL/GenBank/DDBJ whole genome shotgun (WGS) entry which is preliminary data.</text>
</comment>
<evidence type="ECO:0000313" key="1">
    <source>
        <dbReference type="EMBL" id="CAG8836129.1"/>
    </source>
</evidence>
<dbReference type="EMBL" id="CAJVQC010113748">
    <property type="protein sequence ID" value="CAG8836129.1"/>
    <property type="molecule type" value="Genomic_DNA"/>
</dbReference>